<proteinExistence type="predicted"/>
<dbReference type="Proteomes" id="UP000060277">
    <property type="component" value="Chromosome"/>
</dbReference>
<name>A0ABN4JMK4_9BURK</name>
<dbReference type="EMBL" id="CP013480">
    <property type="protein sequence ID" value="ALS62354.1"/>
    <property type="molecule type" value="Genomic_DNA"/>
</dbReference>
<protein>
    <recommendedName>
        <fullName evidence="3">DUF1488 domain-containing protein</fullName>
    </recommendedName>
</protein>
<organism evidence="1 2">
    <name type="scientific">Pandoraea norimbergensis</name>
    <dbReference type="NCBI Taxonomy" id="93219"/>
    <lineage>
        <taxon>Bacteria</taxon>
        <taxon>Pseudomonadati</taxon>
        <taxon>Pseudomonadota</taxon>
        <taxon>Betaproteobacteria</taxon>
        <taxon>Burkholderiales</taxon>
        <taxon>Burkholderiaceae</taxon>
        <taxon>Pandoraea</taxon>
    </lineage>
</organism>
<dbReference type="InterPro" id="IPR036692">
    <property type="entry name" value="Shew3726-like_sf"/>
</dbReference>
<evidence type="ECO:0008006" key="3">
    <source>
        <dbReference type="Google" id="ProtNLM"/>
    </source>
</evidence>
<sequence length="86" mass="9109">MGATLHGGIGLVDDDRSVRFYLNVDGRVWTCLIERAALNQLAGRDAAGEALFGQFVEHEDAIVALAVTAISDGAQSEPVILRATRG</sequence>
<dbReference type="InterPro" id="IPR009962">
    <property type="entry name" value="DUF1488"/>
</dbReference>
<accession>A0ABN4JMK4</accession>
<dbReference type="Pfam" id="PF07369">
    <property type="entry name" value="DUF1488"/>
    <property type="match status" value="1"/>
</dbReference>
<dbReference type="SUPFAM" id="SSF160272">
    <property type="entry name" value="Shew3726-like"/>
    <property type="match status" value="1"/>
</dbReference>
<gene>
    <name evidence="1" type="ORF">AT302_23750</name>
</gene>
<reference evidence="2" key="1">
    <citation type="submission" date="2015-12" db="EMBL/GenBank/DDBJ databases">
        <title>Complete genome sequence of Pandoraea norimbergensis DSM 11628.</title>
        <authorList>
            <person name="Ee R."/>
            <person name="Lim Y.-L."/>
            <person name="Yong D."/>
            <person name="Yin W.-F."/>
            <person name="Chan K.-G."/>
        </authorList>
    </citation>
    <scope>NUCLEOTIDE SEQUENCE [LARGE SCALE GENOMIC DNA]</scope>
    <source>
        <strain evidence="2">DSM 11628</strain>
    </source>
</reference>
<dbReference type="RefSeq" id="WP_058379216.1">
    <property type="nucleotide sequence ID" value="NZ_CP013480.3"/>
</dbReference>
<keyword evidence="2" id="KW-1185">Reference proteome</keyword>
<evidence type="ECO:0000313" key="1">
    <source>
        <dbReference type="EMBL" id="ALS62354.1"/>
    </source>
</evidence>
<evidence type="ECO:0000313" key="2">
    <source>
        <dbReference type="Proteomes" id="UP000060277"/>
    </source>
</evidence>